<dbReference type="GO" id="GO:0016192">
    <property type="term" value="P:vesicle-mediated transport"/>
    <property type="evidence" value="ECO:0007669"/>
    <property type="project" value="InterPro"/>
</dbReference>
<dbReference type="SMART" id="SM01398">
    <property type="entry name" value="Cornichon"/>
    <property type="match status" value="1"/>
</dbReference>
<sequence>MEGMAGGPFLFAVALVDTGSILFLLVYFVSFSPVFTVYKSYIITLSDLECDYLNAQECCSKLNYWVLPKLFVHGFLVVIFLLFGHWWLVCLNIPIVSYMIYEHVSVPQGNIGVYDPFQIYNRGQLKKYMRDCVIYLGWYLITFFIYLY</sequence>
<keyword evidence="3 6" id="KW-0812">Transmembrane</keyword>
<dbReference type="PANTHER" id="PTHR12290">
    <property type="entry name" value="CORNICHON-RELATED"/>
    <property type="match status" value="1"/>
</dbReference>
<evidence type="ECO:0000256" key="4">
    <source>
        <dbReference type="ARBA" id="ARBA00022989"/>
    </source>
</evidence>
<gene>
    <name evidence="7" type="ORF">LSTR_LSTR001117</name>
</gene>
<reference evidence="7 8" key="1">
    <citation type="journal article" date="2017" name="Gigascience">
        <title>Genome sequence of the small brown planthopper, Laodelphax striatellus.</title>
        <authorList>
            <person name="Zhu J."/>
            <person name="Jiang F."/>
            <person name="Wang X."/>
            <person name="Yang P."/>
            <person name="Bao Y."/>
            <person name="Zhao W."/>
            <person name="Wang W."/>
            <person name="Lu H."/>
            <person name="Wang Q."/>
            <person name="Cui N."/>
            <person name="Li J."/>
            <person name="Chen X."/>
            <person name="Luo L."/>
            <person name="Yu J."/>
            <person name="Kang L."/>
            <person name="Cui F."/>
        </authorList>
    </citation>
    <scope>NUCLEOTIDE SEQUENCE [LARGE SCALE GENOMIC DNA]</scope>
    <source>
        <strain evidence="7">Lst14</strain>
    </source>
</reference>
<evidence type="ECO:0000256" key="2">
    <source>
        <dbReference type="ARBA" id="ARBA00010095"/>
    </source>
</evidence>
<organism evidence="7 8">
    <name type="scientific">Laodelphax striatellus</name>
    <name type="common">Small brown planthopper</name>
    <name type="synonym">Delphax striatella</name>
    <dbReference type="NCBI Taxonomy" id="195883"/>
    <lineage>
        <taxon>Eukaryota</taxon>
        <taxon>Metazoa</taxon>
        <taxon>Ecdysozoa</taxon>
        <taxon>Arthropoda</taxon>
        <taxon>Hexapoda</taxon>
        <taxon>Insecta</taxon>
        <taxon>Pterygota</taxon>
        <taxon>Neoptera</taxon>
        <taxon>Paraneoptera</taxon>
        <taxon>Hemiptera</taxon>
        <taxon>Auchenorrhyncha</taxon>
        <taxon>Fulgoroidea</taxon>
        <taxon>Delphacidae</taxon>
        <taxon>Criomorphinae</taxon>
        <taxon>Laodelphax</taxon>
    </lineage>
</organism>
<feature type="transmembrane region" description="Helical" evidence="6">
    <location>
        <begin position="128"/>
        <end position="147"/>
    </location>
</feature>
<feature type="transmembrane region" description="Helical" evidence="6">
    <location>
        <begin position="70"/>
        <end position="89"/>
    </location>
</feature>
<proteinExistence type="inferred from homology"/>
<dbReference type="InterPro" id="IPR003377">
    <property type="entry name" value="Cornichon"/>
</dbReference>
<name>A0A482X1Y2_LAOST</name>
<dbReference type="AlphaFoldDB" id="A0A482X1Y2"/>
<dbReference type="Pfam" id="PF03311">
    <property type="entry name" value="Cornichon"/>
    <property type="match status" value="1"/>
</dbReference>
<feature type="non-terminal residue" evidence="7">
    <location>
        <position position="148"/>
    </location>
</feature>
<dbReference type="SMR" id="A0A482X1Y2"/>
<dbReference type="OrthoDB" id="8775810at2759"/>
<keyword evidence="4 6" id="KW-1133">Transmembrane helix</keyword>
<evidence type="ECO:0000256" key="3">
    <source>
        <dbReference type="ARBA" id="ARBA00022692"/>
    </source>
</evidence>
<dbReference type="EMBL" id="QKKF02019844">
    <property type="protein sequence ID" value="RZF39596.1"/>
    <property type="molecule type" value="Genomic_DNA"/>
</dbReference>
<comment type="similarity">
    <text evidence="2">Belongs to the cornichon family.</text>
</comment>
<evidence type="ECO:0008006" key="9">
    <source>
        <dbReference type="Google" id="ProtNLM"/>
    </source>
</evidence>
<dbReference type="STRING" id="195883.A0A482X1Y2"/>
<accession>A0A482X1Y2</accession>
<evidence type="ECO:0000313" key="8">
    <source>
        <dbReference type="Proteomes" id="UP000291343"/>
    </source>
</evidence>
<dbReference type="GO" id="GO:0016020">
    <property type="term" value="C:membrane"/>
    <property type="evidence" value="ECO:0007669"/>
    <property type="project" value="UniProtKB-SubCell"/>
</dbReference>
<dbReference type="FunCoup" id="A0A482X1Y2">
    <property type="interactions" value="485"/>
</dbReference>
<evidence type="ECO:0000256" key="5">
    <source>
        <dbReference type="ARBA" id="ARBA00023136"/>
    </source>
</evidence>
<keyword evidence="8" id="KW-1185">Reference proteome</keyword>
<keyword evidence="5 6" id="KW-0472">Membrane</keyword>
<dbReference type="InParanoid" id="A0A482X1Y2"/>
<protein>
    <recommendedName>
        <fullName evidence="9">Cornichon</fullName>
    </recommendedName>
</protein>
<evidence type="ECO:0000256" key="1">
    <source>
        <dbReference type="ARBA" id="ARBA00004141"/>
    </source>
</evidence>
<evidence type="ECO:0000256" key="6">
    <source>
        <dbReference type="SAM" id="Phobius"/>
    </source>
</evidence>
<evidence type="ECO:0000313" key="7">
    <source>
        <dbReference type="EMBL" id="RZF39596.1"/>
    </source>
</evidence>
<feature type="transmembrane region" description="Helical" evidence="6">
    <location>
        <begin position="9"/>
        <end position="29"/>
    </location>
</feature>
<comment type="subcellular location">
    <subcellularLocation>
        <location evidence="1">Membrane</location>
        <topology evidence="1">Multi-pass membrane protein</topology>
    </subcellularLocation>
</comment>
<dbReference type="Proteomes" id="UP000291343">
    <property type="component" value="Unassembled WGS sequence"/>
</dbReference>
<comment type="caution">
    <text evidence="7">The sequence shown here is derived from an EMBL/GenBank/DDBJ whole genome shotgun (WGS) entry which is preliminary data.</text>
</comment>